<feature type="transmembrane region" description="Helical" evidence="6">
    <location>
        <begin position="317"/>
        <end position="336"/>
    </location>
</feature>
<dbReference type="EMBL" id="JAESWC010000002">
    <property type="protein sequence ID" value="MBL4935006.1"/>
    <property type="molecule type" value="Genomic_DNA"/>
</dbReference>
<dbReference type="PIRSF" id="PIRSF006060">
    <property type="entry name" value="AA_transporter"/>
    <property type="match status" value="1"/>
</dbReference>
<evidence type="ECO:0000256" key="6">
    <source>
        <dbReference type="SAM" id="Phobius"/>
    </source>
</evidence>
<name>A0ABS1T6W8_9CLOT</name>
<feature type="transmembrane region" description="Helical" evidence="6">
    <location>
        <begin position="379"/>
        <end position="408"/>
    </location>
</feature>
<dbReference type="Proteomes" id="UP000632377">
    <property type="component" value="Unassembled WGS sequence"/>
</dbReference>
<feature type="transmembrane region" description="Helical" evidence="6">
    <location>
        <begin position="15"/>
        <end position="37"/>
    </location>
</feature>
<feature type="transmembrane region" description="Helical" evidence="6">
    <location>
        <begin position="183"/>
        <end position="201"/>
    </location>
</feature>
<evidence type="ECO:0000256" key="4">
    <source>
        <dbReference type="ARBA" id="ARBA00022989"/>
    </source>
</evidence>
<dbReference type="Pfam" id="PF13520">
    <property type="entry name" value="AA_permease_2"/>
    <property type="match status" value="1"/>
</dbReference>
<proteinExistence type="predicted"/>
<dbReference type="Gene3D" id="1.20.1740.10">
    <property type="entry name" value="Amino acid/polyamine transporter I"/>
    <property type="match status" value="1"/>
</dbReference>
<keyword evidence="2" id="KW-1003">Cell membrane</keyword>
<comment type="subcellular location">
    <subcellularLocation>
        <location evidence="1">Cell membrane</location>
        <topology evidence="1">Multi-pass membrane protein</topology>
    </subcellularLocation>
</comment>
<evidence type="ECO:0000256" key="3">
    <source>
        <dbReference type="ARBA" id="ARBA00022692"/>
    </source>
</evidence>
<keyword evidence="8" id="KW-1185">Reference proteome</keyword>
<reference evidence="7 8" key="1">
    <citation type="submission" date="2021-01" db="EMBL/GenBank/DDBJ databases">
        <title>Genome public.</title>
        <authorList>
            <person name="Liu C."/>
            <person name="Sun Q."/>
        </authorList>
    </citation>
    <scope>NUCLEOTIDE SEQUENCE [LARGE SCALE GENOMIC DNA]</scope>
    <source>
        <strain evidence="7 8">YIM B02515</strain>
    </source>
</reference>
<accession>A0ABS1T6W8</accession>
<feature type="transmembrane region" description="Helical" evidence="6">
    <location>
        <begin position="147"/>
        <end position="171"/>
    </location>
</feature>
<feature type="transmembrane region" description="Helical" evidence="6">
    <location>
        <begin position="348"/>
        <end position="367"/>
    </location>
</feature>
<dbReference type="PANTHER" id="PTHR42770">
    <property type="entry name" value="AMINO ACID TRANSPORTER-RELATED"/>
    <property type="match status" value="1"/>
</dbReference>
<keyword evidence="5 6" id="KW-0472">Membrane</keyword>
<feature type="transmembrane region" description="Helical" evidence="6">
    <location>
        <begin position="44"/>
        <end position="65"/>
    </location>
</feature>
<dbReference type="InterPro" id="IPR002293">
    <property type="entry name" value="AA/rel_permease1"/>
</dbReference>
<feature type="transmembrane region" description="Helical" evidence="6">
    <location>
        <begin position="85"/>
        <end position="106"/>
    </location>
</feature>
<keyword evidence="3 6" id="KW-0812">Transmembrane</keyword>
<evidence type="ECO:0000256" key="5">
    <source>
        <dbReference type="ARBA" id="ARBA00023136"/>
    </source>
</evidence>
<evidence type="ECO:0000256" key="2">
    <source>
        <dbReference type="ARBA" id="ARBA00022475"/>
    </source>
</evidence>
<organism evidence="7 8">
    <name type="scientific">Clostridium rhizosphaerae</name>
    <dbReference type="NCBI Taxonomy" id="2803861"/>
    <lineage>
        <taxon>Bacteria</taxon>
        <taxon>Bacillati</taxon>
        <taxon>Bacillota</taxon>
        <taxon>Clostridia</taxon>
        <taxon>Eubacteriales</taxon>
        <taxon>Clostridiaceae</taxon>
        <taxon>Clostridium</taxon>
    </lineage>
</organism>
<dbReference type="RefSeq" id="WP_202747632.1">
    <property type="nucleotide sequence ID" value="NZ_JAESWC010000002.1"/>
</dbReference>
<protein>
    <submittedName>
        <fullName evidence="7">Amino acid permease</fullName>
    </submittedName>
</protein>
<evidence type="ECO:0000313" key="7">
    <source>
        <dbReference type="EMBL" id="MBL4935006.1"/>
    </source>
</evidence>
<feature type="transmembrane region" description="Helical" evidence="6">
    <location>
        <begin position="118"/>
        <end position="141"/>
    </location>
</feature>
<sequence>MSNNFNKTIRLPQAIALYIGAVLGSGILIIPGLAAEIAGPASMLAWGAMMILVLPLALCMAFLSQKYPSAGGVSHFVTKAFGNRAGAIIGWFFLMSVPIGAPIAALTGASYLSSAFGLGINTTIIIAAFMLIIAITINLIGMNIAGGVQVAVVISIIVILVISIFGALPSIKAYNFTPFAPKGIVSAFKASTILFWCFIGWEAVSHLSEEFVNPEKDVIKATIISAIIVGLLYFMTALITVGTNSYGAGSQAALVSIIERILGSSGAIIVGIVSLLICTATVLAYVGAASRLAFSLSQSGEAPKFFGLISRKYNTPVGGLIFLALCFFVVLTLYFLKIVSLTTLIQLPNATFILTYLAGCAAGVVLLKDNKIEFIVSLISLIATIIIFIFAGWAITYPLAISASVIVVKLVKKKRSLKVIVEKN</sequence>
<feature type="transmembrane region" description="Helical" evidence="6">
    <location>
        <begin position="261"/>
        <end position="286"/>
    </location>
</feature>
<feature type="transmembrane region" description="Helical" evidence="6">
    <location>
        <begin position="221"/>
        <end position="241"/>
    </location>
</feature>
<evidence type="ECO:0000256" key="1">
    <source>
        <dbReference type="ARBA" id="ARBA00004651"/>
    </source>
</evidence>
<dbReference type="PANTHER" id="PTHR42770:SF13">
    <property type="entry name" value="L-METHIONINE_BRANCHED-CHAIN AMINO ACID EXPORTER YJEH"/>
    <property type="match status" value="1"/>
</dbReference>
<keyword evidence="4 6" id="KW-1133">Transmembrane helix</keyword>
<dbReference type="InterPro" id="IPR050367">
    <property type="entry name" value="APC_superfamily"/>
</dbReference>
<comment type="caution">
    <text evidence="7">The sequence shown here is derived from an EMBL/GenBank/DDBJ whole genome shotgun (WGS) entry which is preliminary data.</text>
</comment>
<gene>
    <name evidence="7" type="ORF">JK636_04450</name>
</gene>
<evidence type="ECO:0000313" key="8">
    <source>
        <dbReference type="Proteomes" id="UP000632377"/>
    </source>
</evidence>